<dbReference type="InterPro" id="IPR005471">
    <property type="entry name" value="Tscrpt_reg_IclR_N"/>
</dbReference>
<keyword evidence="3" id="KW-0804">Transcription</keyword>
<gene>
    <name evidence="6" type="ORF">GCM10007977_041810</name>
</gene>
<dbReference type="SUPFAM" id="SSF46785">
    <property type="entry name" value="Winged helix' DNA-binding domain"/>
    <property type="match status" value="1"/>
</dbReference>
<keyword evidence="2" id="KW-0238">DNA-binding</keyword>
<dbReference type="Pfam" id="PF01614">
    <property type="entry name" value="IclR_C"/>
    <property type="match status" value="1"/>
</dbReference>
<name>A0A917TT51_9ACTN</name>
<evidence type="ECO:0000256" key="1">
    <source>
        <dbReference type="ARBA" id="ARBA00023015"/>
    </source>
</evidence>
<dbReference type="GO" id="GO:0003700">
    <property type="term" value="F:DNA-binding transcription factor activity"/>
    <property type="evidence" value="ECO:0007669"/>
    <property type="project" value="TreeGrafter"/>
</dbReference>
<dbReference type="SUPFAM" id="SSF55781">
    <property type="entry name" value="GAF domain-like"/>
    <property type="match status" value="1"/>
</dbReference>
<evidence type="ECO:0000259" key="5">
    <source>
        <dbReference type="PROSITE" id="PS51078"/>
    </source>
</evidence>
<sequence length="262" mass="28522">MQEDDAAGQGGAGYNIRAVDRVCDVLDALQQQPATGMSLAALAEAVSLPKSSTLRYLSALEARNYVERDTEDGSYRLGLAFRPQRFDYHAALRDAVLPHLVKLRDRFEETMNFAVLDGIEVVHVEVVESERRVRLAASRGERACLHSTATGKVMAGQVPESRLRTILEQAGMPEFTADTITTVDGFLDEVKLTVERGWGIDDCENQPDGRCVAVPVDGLAVPAALSLSAPASRFASEDAQRVAHLLKKHMGPLMDAARDVPH</sequence>
<dbReference type="Pfam" id="PF09339">
    <property type="entry name" value="HTH_IclR"/>
    <property type="match status" value="1"/>
</dbReference>
<dbReference type="InterPro" id="IPR036390">
    <property type="entry name" value="WH_DNA-bd_sf"/>
</dbReference>
<evidence type="ECO:0000256" key="3">
    <source>
        <dbReference type="ARBA" id="ARBA00023163"/>
    </source>
</evidence>
<dbReference type="EMBL" id="BMPI01000019">
    <property type="protein sequence ID" value="GGM36001.1"/>
    <property type="molecule type" value="Genomic_DNA"/>
</dbReference>
<dbReference type="GO" id="GO:0003677">
    <property type="term" value="F:DNA binding"/>
    <property type="evidence" value="ECO:0007669"/>
    <property type="project" value="UniProtKB-KW"/>
</dbReference>
<dbReference type="GO" id="GO:0045892">
    <property type="term" value="P:negative regulation of DNA-templated transcription"/>
    <property type="evidence" value="ECO:0007669"/>
    <property type="project" value="TreeGrafter"/>
</dbReference>
<dbReference type="PROSITE" id="PS51078">
    <property type="entry name" value="ICLR_ED"/>
    <property type="match status" value="1"/>
</dbReference>
<dbReference type="InterPro" id="IPR036388">
    <property type="entry name" value="WH-like_DNA-bd_sf"/>
</dbReference>
<dbReference type="PANTHER" id="PTHR30136:SF24">
    <property type="entry name" value="HTH-TYPE TRANSCRIPTIONAL REPRESSOR ALLR"/>
    <property type="match status" value="1"/>
</dbReference>
<evidence type="ECO:0000259" key="4">
    <source>
        <dbReference type="PROSITE" id="PS51077"/>
    </source>
</evidence>
<reference evidence="6" key="2">
    <citation type="submission" date="2020-09" db="EMBL/GenBank/DDBJ databases">
        <authorList>
            <person name="Sun Q."/>
            <person name="Ohkuma M."/>
        </authorList>
    </citation>
    <scope>NUCLEOTIDE SEQUENCE</scope>
    <source>
        <strain evidence="6">JCM 19831</strain>
    </source>
</reference>
<comment type="caution">
    <text evidence="6">The sequence shown here is derived from an EMBL/GenBank/DDBJ whole genome shotgun (WGS) entry which is preliminary data.</text>
</comment>
<dbReference type="PROSITE" id="PS51077">
    <property type="entry name" value="HTH_ICLR"/>
    <property type="match status" value="1"/>
</dbReference>
<dbReference type="InterPro" id="IPR029016">
    <property type="entry name" value="GAF-like_dom_sf"/>
</dbReference>
<dbReference type="Proteomes" id="UP000642070">
    <property type="component" value="Unassembled WGS sequence"/>
</dbReference>
<dbReference type="InterPro" id="IPR050707">
    <property type="entry name" value="HTH_MetabolicPath_Reg"/>
</dbReference>
<dbReference type="RefSeq" id="WP_190251572.1">
    <property type="nucleotide sequence ID" value="NZ_BMPI01000019.1"/>
</dbReference>
<feature type="domain" description="HTH iclR-type" evidence="4">
    <location>
        <begin position="16"/>
        <end position="79"/>
    </location>
</feature>
<dbReference type="SMART" id="SM00346">
    <property type="entry name" value="HTH_ICLR"/>
    <property type="match status" value="1"/>
</dbReference>
<organism evidence="6 7">
    <name type="scientific">Dactylosporangium sucinum</name>
    <dbReference type="NCBI Taxonomy" id="1424081"/>
    <lineage>
        <taxon>Bacteria</taxon>
        <taxon>Bacillati</taxon>
        <taxon>Actinomycetota</taxon>
        <taxon>Actinomycetes</taxon>
        <taxon>Micromonosporales</taxon>
        <taxon>Micromonosporaceae</taxon>
        <taxon>Dactylosporangium</taxon>
    </lineage>
</organism>
<dbReference type="Gene3D" id="3.30.450.40">
    <property type="match status" value="1"/>
</dbReference>
<dbReference type="Gene3D" id="1.10.10.10">
    <property type="entry name" value="Winged helix-like DNA-binding domain superfamily/Winged helix DNA-binding domain"/>
    <property type="match status" value="1"/>
</dbReference>
<evidence type="ECO:0000256" key="2">
    <source>
        <dbReference type="ARBA" id="ARBA00023125"/>
    </source>
</evidence>
<accession>A0A917TT51</accession>
<evidence type="ECO:0000313" key="6">
    <source>
        <dbReference type="EMBL" id="GGM36001.1"/>
    </source>
</evidence>
<dbReference type="PANTHER" id="PTHR30136">
    <property type="entry name" value="HELIX-TURN-HELIX TRANSCRIPTIONAL REGULATOR, ICLR FAMILY"/>
    <property type="match status" value="1"/>
</dbReference>
<dbReference type="InterPro" id="IPR014757">
    <property type="entry name" value="Tscrpt_reg_IclR_C"/>
</dbReference>
<protein>
    <submittedName>
        <fullName evidence="6">IclR family transcriptional regulator</fullName>
    </submittedName>
</protein>
<dbReference type="AlphaFoldDB" id="A0A917TT51"/>
<keyword evidence="7" id="KW-1185">Reference proteome</keyword>
<reference evidence="6" key="1">
    <citation type="journal article" date="2014" name="Int. J. Syst. Evol. Microbiol.">
        <title>Complete genome sequence of Corynebacterium casei LMG S-19264T (=DSM 44701T), isolated from a smear-ripened cheese.</title>
        <authorList>
            <consortium name="US DOE Joint Genome Institute (JGI-PGF)"/>
            <person name="Walter F."/>
            <person name="Albersmeier A."/>
            <person name="Kalinowski J."/>
            <person name="Ruckert C."/>
        </authorList>
    </citation>
    <scope>NUCLEOTIDE SEQUENCE</scope>
    <source>
        <strain evidence="6">JCM 19831</strain>
    </source>
</reference>
<feature type="domain" description="IclR-ED" evidence="5">
    <location>
        <begin position="73"/>
        <end position="262"/>
    </location>
</feature>
<proteinExistence type="predicted"/>
<evidence type="ECO:0000313" key="7">
    <source>
        <dbReference type="Proteomes" id="UP000642070"/>
    </source>
</evidence>
<keyword evidence="1" id="KW-0805">Transcription regulation</keyword>